<name>A0ABX1P127_9CYAN</name>
<evidence type="ECO:0000313" key="1">
    <source>
        <dbReference type="EMBL" id="NMG17991.1"/>
    </source>
</evidence>
<protein>
    <recommendedName>
        <fullName evidence="3">Type I restriction enzyme R protein N-terminal domain-containing protein</fullName>
    </recommendedName>
</protein>
<evidence type="ECO:0000313" key="2">
    <source>
        <dbReference type="Proteomes" id="UP000718564"/>
    </source>
</evidence>
<dbReference type="Proteomes" id="UP000718564">
    <property type="component" value="Unassembled WGS sequence"/>
</dbReference>
<dbReference type="EMBL" id="QMEB01000002">
    <property type="protein sequence ID" value="NMG17991.1"/>
    <property type="molecule type" value="Genomic_DNA"/>
</dbReference>
<organism evidence="1 2">
    <name type="scientific">Brasilonema bromeliae SPC951</name>
    <dbReference type="NCBI Taxonomy" id="385972"/>
    <lineage>
        <taxon>Bacteria</taxon>
        <taxon>Bacillati</taxon>
        <taxon>Cyanobacteriota</taxon>
        <taxon>Cyanophyceae</taxon>
        <taxon>Nostocales</taxon>
        <taxon>Scytonemataceae</taxon>
        <taxon>Brasilonema</taxon>
        <taxon>Bromeliae group (in: Brasilonema)</taxon>
    </lineage>
</organism>
<comment type="caution">
    <text evidence="1">The sequence shown here is derived from an EMBL/GenBank/DDBJ whole genome shotgun (WGS) entry which is preliminary data.</text>
</comment>
<proteinExistence type="predicted"/>
<gene>
    <name evidence="1" type="ORF">DP116_00450</name>
</gene>
<dbReference type="RefSeq" id="WP_169153281.1">
    <property type="nucleotide sequence ID" value="NZ_CAWPJE010000205.1"/>
</dbReference>
<sequence length="205" mass="23914">MSRQPLLDPNRSYTFSNYFELGFAIDDLVAEFGYSFERKFLHLPQYSGTLDRLLDLKQRIEEVLPYVDLENEATRREILIAPVVTELIHYSRAKLRIEYNIKVDNRLQGNLDYYLRTQTNLIVIEAKQADINRGFTQLATEMIALDRWTDSNQPEILGAVTTGNIWQFGILYRQAQRIEQAINLYRVTEELEVVVRILLAALVNL</sequence>
<accession>A0ABX1P127</accession>
<reference evidence="1 2" key="1">
    <citation type="submission" date="2018-06" db="EMBL/GenBank/DDBJ databases">
        <title>Comparative genomics of Brasilonema spp. strains.</title>
        <authorList>
            <person name="Alvarenga D.O."/>
            <person name="Fiore M.F."/>
            <person name="Varani A.M."/>
        </authorList>
    </citation>
    <scope>NUCLEOTIDE SEQUENCE [LARGE SCALE GENOMIC DNA]</scope>
    <source>
        <strain evidence="1 2">SPC951</strain>
    </source>
</reference>
<evidence type="ECO:0008006" key="3">
    <source>
        <dbReference type="Google" id="ProtNLM"/>
    </source>
</evidence>
<keyword evidence="2" id="KW-1185">Reference proteome</keyword>